<dbReference type="Proteomes" id="UP001239111">
    <property type="component" value="Chromosome 2"/>
</dbReference>
<evidence type="ECO:0000313" key="1">
    <source>
        <dbReference type="EMBL" id="KAJ8677866.1"/>
    </source>
</evidence>
<comment type="caution">
    <text evidence="1">The sequence shown here is derived from an EMBL/GenBank/DDBJ whole genome shotgun (WGS) entry which is preliminary data.</text>
</comment>
<sequence>MGGTRKQNKSGKTARVSDEVVLELLKNLNIFDEGGDVLTLKKGPWVDIIKSEEFEGTIQASTLQLRMSRNKNHITDRLRVLREQPRQDIRGESCENGIDHVTPDVQPQIPEDDGTNDSGITNESSASSDDYIPSSDSSDVELEKLKFDVKIKYQDFLNIYPEQRICGQRKRAYTVLTGPWTDLLSESIWNVVKTPCDFFFARSRVSDSEKNDYYFKVQGVCRERRCCAEVLGFCEKEPSPNTDLVIHISTDKTDHIPHYSRRQVKGEMRKKAGDDLRHMKAAAYVDSQSDKLMGFGDVHPPIVPSEDVCRKIRQEVKEKEWNYGSARELLKFILKLIISTKGEVIRDFSADPLSLVYWSNEQEILWKSSNASGIVISMKIDSSGCRIGTVKIYETESRHILLYTAVVNCGHKEIPLTRMISAKHDANFIGHRWLKPFFSAVGIFSTIVVTDQSSALQNAVCEAVNGMSYEQSLDRYFKCKINTDNRLPPCWLRIDIAHLITAVCKWDCLKNVHHVTKDLIKKSFGYMSSLSRLQDFQSFLADVLTVVKSPTRDANIDKTIASVTQTLSTSKLPQSQISSDEDEETNDCANILLDCDEVDNYGSNNAVSSIDIFIDSIIKDVNDRLCSTGKQDNPYYCPKSVKNLRLLCQKAPAWTNMMLEFYCPNIADSETHSVSSSADVESFFIKSISEIEGACKLFLRQHLKSISAAVKRGYASIDRERLRLHYDALNASQQQPQTLNKSSALSLNVNMKSRGIHVRPQPDLTRKHEIYVQNRTGLDKRKPRKTKETKRSTRSTVLNACKSAISKTGLAINDSSVFDSVLEVFLHGYSNYSMCRNFINKTLSMTENFSLQTLTKLYSEASLPDFEERREKIMRAVGQTDGNEISFPENLVRVIVSMFYGIENSTTEIACTVCSFREIFKKEFSLLVGTSPSMPFWATLDIICEGCCPSCGNAMNRWTKLDGFMVASFSGPGCTINQLSTEINTRGRIFILVGGMGKFSDGATKNYVSFLRCVSGRWSYHSNLEKKFKKLPATTMINVSLLSYAEHIEVIALLAVILLYYYR</sequence>
<accession>A0ACC2P475</accession>
<gene>
    <name evidence="1" type="ORF">QAD02_013653</name>
</gene>
<name>A0ACC2P475_9HYME</name>
<protein>
    <submittedName>
        <fullName evidence="1">Uncharacterized protein</fullName>
    </submittedName>
</protein>
<proteinExistence type="predicted"/>
<organism evidence="1 2">
    <name type="scientific">Eretmocerus hayati</name>
    <dbReference type="NCBI Taxonomy" id="131215"/>
    <lineage>
        <taxon>Eukaryota</taxon>
        <taxon>Metazoa</taxon>
        <taxon>Ecdysozoa</taxon>
        <taxon>Arthropoda</taxon>
        <taxon>Hexapoda</taxon>
        <taxon>Insecta</taxon>
        <taxon>Pterygota</taxon>
        <taxon>Neoptera</taxon>
        <taxon>Endopterygota</taxon>
        <taxon>Hymenoptera</taxon>
        <taxon>Apocrita</taxon>
        <taxon>Proctotrupomorpha</taxon>
        <taxon>Chalcidoidea</taxon>
        <taxon>Aphelinidae</taxon>
        <taxon>Aphelininae</taxon>
        <taxon>Eretmocerus</taxon>
    </lineage>
</organism>
<reference evidence="1" key="1">
    <citation type="submission" date="2023-04" db="EMBL/GenBank/DDBJ databases">
        <title>A chromosome-level genome assembly of the parasitoid wasp Eretmocerus hayati.</title>
        <authorList>
            <person name="Zhong Y."/>
            <person name="Liu S."/>
            <person name="Liu Y."/>
        </authorList>
    </citation>
    <scope>NUCLEOTIDE SEQUENCE</scope>
    <source>
        <strain evidence="1">ZJU_SS_LIU_2023</strain>
    </source>
</reference>
<keyword evidence="2" id="KW-1185">Reference proteome</keyword>
<dbReference type="EMBL" id="CM056742">
    <property type="protein sequence ID" value="KAJ8677866.1"/>
    <property type="molecule type" value="Genomic_DNA"/>
</dbReference>
<evidence type="ECO:0000313" key="2">
    <source>
        <dbReference type="Proteomes" id="UP001239111"/>
    </source>
</evidence>